<feature type="compositionally biased region" description="Basic and acidic residues" evidence="11">
    <location>
        <begin position="9"/>
        <end position="20"/>
    </location>
</feature>
<keyword evidence="3" id="KW-0479">Metal-binding</keyword>
<dbReference type="Gramene" id="ERM95865">
    <property type="protein sequence ID" value="ERM95865"/>
    <property type="gene ID" value="AMTR_s00060p00124510"/>
</dbReference>
<dbReference type="InterPro" id="IPR034078">
    <property type="entry name" value="NFX1_fam"/>
</dbReference>
<dbReference type="PANTHER" id="PTHR12360">
    <property type="entry name" value="NUCLEAR TRANSCRIPTION FACTOR, X-BOX BINDING 1 NFX1"/>
    <property type="match status" value="1"/>
</dbReference>
<dbReference type="STRING" id="13333.W1NKX5"/>
<dbReference type="GO" id="GO:0005634">
    <property type="term" value="C:nucleus"/>
    <property type="evidence" value="ECO:0000318"/>
    <property type="project" value="GO_Central"/>
</dbReference>
<dbReference type="PROSITE" id="PS50089">
    <property type="entry name" value="ZF_RING_2"/>
    <property type="match status" value="1"/>
</dbReference>
<dbReference type="eggNOG" id="KOG1952">
    <property type="taxonomic scope" value="Eukaryota"/>
</dbReference>
<evidence type="ECO:0000256" key="1">
    <source>
        <dbReference type="ARBA" id="ARBA00004123"/>
    </source>
</evidence>
<evidence type="ECO:0000313" key="14">
    <source>
        <dbReference type="EMBL" id="ERM95865.1"/>
    </source>
</evidence>
<keyword evidence="8" id="KW-0804">Transcription</keyword>
<feature type="domain" description="PHD-type" evidence="12">
    <location>
        <begin position="261"/>
        <end position="322"/>
    </location>
</feature>
<evidence type="ECO:0008006" key="16">
    <source>
        <dbReference type="Google" id="ProtNLM"/>
    </source>
</evidence>
<feature type="compositionally biased region" description="Low complexity" evidence="11">
    <location>
        <begin position="1189"/>
        <end position="1210"/>
    </location>
</feature>
<dbReference type="SUPFAM" id="SSF57850">
    <property type="entry name" value="RING/U-box"/>
    <property type="match status" value="1"/>
</dbReference>
<evidence type="ECO:0000256" key="10">
    <source>
        <dbReference type="PROSITE-ProRule" id="PRU00175"/>
    </source>
</evidence>
<protein>
    <recommendedName>
        <fullName evidence="16">RING-type domain-containing protein</fullName>
    </recommendedName>
</protein>
<dbReference type="AlphaFoldDB" id="W1NKX5"/>
<dbReference type="PROSITE" id="PS50016">
    <property type="entry name" value="ZF_PHD_2"/>
    <property type="match status" value="1"/>
</dbReference>
<comment type="similarity">
    <text evidence="2">Belongs to the NFX1 family.</text>
</comment>
<dbReference type="OrthoDB" id="6512771at2759"/>
<evidence type="ECO:0000256" key="5">
    <source>
        <dbReference type="ARBA" id="ARBA00022771"/>
    </source>
</evidence>
<feature type="region of interest" description="Disordered" evidence="11">
    <location>
        <begin position="54"/>
        <end position="148"/>
    </location>
</feature>
<keyword evidence="15" id="KW-1185">Reference proteome</keyword>
<organism evidence="14 15">
    <name type="scientific">Amborella trichopoda</name>
    <dbReference type="NCBI Taxonomy" id="13333"/>
    <lineage>
        <taxon>Eukaryota</taxon>
        <taxon>Viridiplantae</taxon>
        <taxon>Streptophyta</taxon>
        <taxon>Embryophyta</taxon>
        <taxon>Tracheophyta</taxon>
        <taxon>Spermatophyta</taxon>
        <taxon>Magnoliopsida</taxon>
        <taxon>Amborellales</taxon>
        <taxon>Amborellaceae</taxon>
        <taxon>Amborella</taxon>
    </lineage>
</organism>
<evidence type="ECO:0000256" key="3">
    <source>
        <dbReference type="ARBA" id="ARBA00022723"/>
    </source>
</evidence>
<keyword evidence="4" id="KW-0677">Repeat</keyword>
<evidence type="ECO:0000256" key="11">
    <source>
        <dbReference type="SAM" id="MobiDB-lite"/>
    </source>
</evidence>
<evidence type="ECO:0000256" key="2">
    <source>
        <dbReference type="ARBA" id="ARBA00007269"/>
    </source>
</evidence>
<keyword evidence="7" id="KW-0805">Transcription regulation</keyword>
<dbReference type="Proteomes" id="UP000017836">
    <property type="component" value="Unassembled WGS sequence"/>
</dbReference>
<evidence type="ECO:0000256" key="8">
    <source>
        <dbReference type="ARBA" id="ARBA00023163"/>
    </source>
</evidence>
<feature type="compositionally biased region" description="Polar residues" evidence="11">
    <location>
        <begin position="1179"/>
        <end position="1188"/>
    </location>
</feature>
<feature type="region of interest" description="Disordered" evidence="11">
    <location>
        <begin position="1177"/>
        <end position="1234"/>
    </location>
</feature>
<dbReference type="InterPro" id="IPR056234">
    <property type="entry name" value="RRM_NFXL1"/>
</dbReference>
<name>W1NKX5_AMBTC</name>
<evidence type="ECO:0000259" key="13">
    <source>
        <dbReference type="PROSITE" id="PS50089"/>
    </source>
</evidence>
<keyword evidence="5 10" id="KW-0863">Zinc-finger</keyword>
<dbReference type="InterPro" id="IPR001841">
    <property type="entry name" value="Znf_RING"/>
</dbReference>
<dbReference type="InterPro" id="IPR000967">
    <property type="entry name" value="Znf_NFX1"/>
</dbReference>
<feature type="region of interest" description="Disordered" evidence="11">
    <location>
        <begin position="1143"/>
        <end position="1164"/>
    </location>
</feature>
<evidence type="ECO:0000256" key="9">
    <source>
        <dbReference type="ARBA" id="ARBA00023242"/>
    </source>
</evidence>
<dbReference type="HOGENOM" id="CLU_005714_4_0_1"/>
<dbReference type="CDD" id="cd16492">
    <property type="entry name" value="RING-CH-C4HC3_NFX1-like"/>
    <property type="match status" value="1"/>
</dbReference>
<dbReference type="GO" id="GO:0000981">
    <property type="term" value="F:DNA-binding transcription factor activity, RNA polymerase II-specific"/>
    <property type="evidence" value="ECO:0000318"/>
    <property type="project" value="GO_Central"/>
</dbReference>
<evidence type="ECO:0000256" key="6">
    <source>
        <dbReference type="ARBA" id="ARBA00022833"/>
    </source>
</evidence>
<dbReference type="InterPro" id="IPR019787">
    <property type="entry name" value="Znf_PHD-finger"/>
</dbReference>
<evidence type="ECO:0000256" key="7">
    <source>
        <dbReference type="ARBA" id="ARBA00023015"/>
    </source>
</evidence>
<feature type="region of interest" description="Disordered" evidence="11">
    <location>
        <begin position="190"/>
        <end position="238"/>
    </location>
</feature>
<dbReference type="KEGG" id="atr:18423789"/>
<feature type="domain" description="RING-type" evidence="13">
    <location>
        <begin position="264"/>
        <end position="320"/>
    </location>
</feature>
<comment type="subcellular location">
    <subcellularLocation>
        <location evidence="1">Nucleus</location>
    </subcellularLocation>
</comment>
<dbReference type="PANTHER" id="PTHR12360:SF12">
    <property type="entry name" value="TRANSCRIPTIONAL REPRESSOR NF-X1"/>
    <property type="match status" value="1"/>
</dbReference>
<keyword evidence="9" id="KW-0539">Nucleus</keyword>
<dbReference type="EMBL" id="KI397373">
    <property type="protein sequence ID" value="ERM95865.1"/>
    <property type="molecule type" value="Genomic_DNA"/>
</dbReference>
<dbReference type="OMA" id="CPHPCDS"/>
<dbReference type="Pfam" id="PF24435">
    <property type="entry name" value="RRM_NFXL1"/>
    <property type="match status" value="1"/>
</dbReference>
<sequence>MSPGVGSRNEGRGWRGEWVPRTRNPNPSPSPSPSSETRNPESVLNLISTREYAGSDRFGFGNSTGYQSSDRFDVRNLRNQVNPDRLDARNSRNYRNSDRFDLRISRDRPNSDRSDTRNSRDYQNPNQVNSGSPRIGDQTGGASAPVVYSGGSDLGFESRRVQCDSSIRGQQRGDFARECVERGVLGVNPSGSHPRVHGNSRFRQSSGGFSKELERERRTAHGGRKDVERQRQIEKGRSHELTISHVPQLVQEIQEKLTKGAIECMICFDVVGRSASIWSCGSCFSIFHLNCVKKWAKAPTSVDLSVETTQGSNWRCPGCQSVQMATPEELRYTCFCGKRRDPPSDFYLTPHSCGEPCGKALDKIPNPLCPHLCVLQCHPGPCPPCKAFAPPQPCPCGKTTLTRRCSDRKSVPSCGQPCGKLLGCGRHYCEEACHVGPCNSCEFLLNALCFCGKKEHALLCGEMGIKGELGSFSGIFSCGGLCRKLLSCGNHQCEKSCHPGECGECELVPWKMKTCPCGKTQLLNTRKSCLDPILTCSKACERTLPCGHHSCEASCHEGACPPCQILVTQKCRCGSSSRTVPCYKTMIPSDQDGFLCDKSCGHKKNCGRHRCNERCCPLSNPKGREEPYSFDWDPHLCQMICGKKLRCGQHTCGILCHSGHCPPCLETIFTDLSCACGKTSISPPVPCGTLPPSCQHPCSVPQPCGHPASHSCHFGDCPPCTVPIAKECVGGHLVLRNIPCGSRDIRCNKLCGKTRQCGMHACARTCHPSPCDPPPSGDSLSGVSGDLFSRRSCGQVCGAPRRDCRHTCAAECHPGQLCPDQRCNFQVTITCNCGRISSSVPCSAGGSSVYVDTVYEASVAEKLPVPLQPIDSSTSSGRVPLGQRKFICDDECAKLERKRVLADAFEISTNVDALHFGESAAVSEYLTDLMRRDPKWVMAIEERCKYLVLGKGKGSPNSIRVHVFCAAPKEKRDAIRQIAERWKLSIHAAGWEPRRFLVVHVTPKSKPPARILGFRGGSVPAAIGQQAPPFDSSIDMDPRLVVALFDLPRDSDVSALILRFGGECELVWLNDRNALAVFGEPARAATALRRLDHGSAYIGAVVLQNVGSLSLNAWGVRDGGNFGVKANAWKKAVPETGWLEDSWGEEWSSGEASQPGWKTKEKPIMASRNPWNVLDKEVGSSQRSSLVPQISESSQISESKAEASLSLSLSGVSHTGQSNGGEPEEVEDWEKAYE</sequence>
<dbReference type="CDD" id="cd06008">
    <property type="entry name" value="NF-X1-zinc-finger"/>
    <property type="match status" value="7"/>
</dbReference>
<feature type="compositionally biased region" description="Low complexity" evidence="11">
    <location>
        <begin position="33"/>
        <end position="42"/>
    </location>
</feature>
<dbReference type="SMART" id="SM00438">
    <property type="entry name" value="ZnF_NFX"/>
    <property type="match status" value="9"/>
</dbReference>
<feature type="compositionally biased region" description="Polar residues" evidence="11">
    <location>
        <begin position="121"/>
        <end position="132"/>
    </location>
</feature>
<dbReference type="GO" id="GO:0000977">
    <property type="term" value="F:RNA polymerase II transcription regulatory region sequence-specific DNA binding"/>
    <property type="evidence" value="ECO:0000318"/>
    <property type="project" value="GO_Central"/>
</dbReference>
<feature type="compositionally biased region" description="Basic and acidic residues" evidence="11">
    <location>
        <begin position="84"/>
        <end position="120"/>
    </location>
</feature>
<feature type="region of interest" description="Disordered" evidence="11">
    <location>
        <begin position="1"/>
        <end position="42"/>
    </location>
</feature>
<evidence type="ECO:0000313" key="15">
    <source>
        <dbReference type="Proteomes" id="UP000017836"/>
    </source>
</evidence>
<dbReference type="GO" id="GO:0008270">
    <property type="term" value="F:zinc ion binding"/>
    <property type="evidence" value="ECO:0007669"/>
    <property type="project" value="UniProtKB-KW"/>
</dbReference>
<gene>
    <name evidence="14" type="ORF">AMTR_s00060p00124510</name>
</gene>
<keyword evidence="6" id="KW-0862">Zinc</keyword>
<evidence type="ECO:0000259" key="12">
    <source>
        <dbReference type="PROSITE" id="PS50016"/>
    </source>
</evidence>
<evidence type="ECO:0000256" key="4">
    <source>
        <dbReference type="ARBA" id="ARBA00022737"/>
    </source>
</evidence>
<dbReference type="GO" id="GO:0006355">
    <property type="term" value="P:regulation of DNA-templated transcription"/>
    <property type="evidence" value="ECO:0000318"/>
    <property type="project" value="GO_Central"/>
</dbReference>
<accession>W1NKX5</accession>
<dbReference type="Pfam" id="PF01422">
    <property type="entry name" value="zf-NF-X1"/>
    <property type="match status" value="9"/>
</dbReference>
<feature type="compositionally biased region" description="Basic and acidic residues" evidence="11">
    <location>
        <begin position="211"/>
        <end position="238"/>
    </location>
</feature>
<reference evidence="15" key="1">
    <citation type="journal article" date="2013" name="Science">
        <title>The Amborella genome and the evolution of flowering plants.</title>
        <authorList>
            <consortium name="Amborella Genome Project"/>
        </authorList>
    </citation>
    <scope>NUCLEOTIDE SEQUENCE [LARGE SCALE GENOMIC DNA]</scope>
</reference>
<proteinExistence type="inferred from homology"/>